<dbReference type="EMBL" id="AP027041">
    <property type="protein sequence ID" value="BDU14936.1"/>
    <property type="molecule type" value="Genomic_DNA"/>
</dbReference>
<evidence type="ECO:0000256" key="3">
    <source>
        <dbReference type="ARBA" id="ARBA00022833"/>
    </source>
</evidence>
<evidence type="ECO:0000259" key="4">
    <source>
        <dbReference type="PROSITE" id="PS51891"/>
    </source>
</evidence>
<evidence type="ECO:0000313" key="6">
    <source>
        <dbReference type="Proteomes" id="UP001317822"/>
    </source>
</evidence>
<comment type="similarity">
    <text evidence="1">Belongs to the Gfa family.</text>
</comment>
<organism evidence="5 6">
    <name type="scientific">Lysobacter auxotrophicus</name>
    <dbReference type="NCBI Taxonomy" id="2992573"/>
    <lineage>
        <taxon>Bacteria</taxon>
        <taxon>Pseudomonadati</taxon>
        <taxon>Pseudomonadota</taxon>
        <taxon>Gammaproteobacteria</taxon>
        <taxon>Lysobacterales</taxon>
        <taxon>Lysobacteraceae</taxon>
        <taxon>Lysobacter</taxon>
    </lineage>
</organism>
<reference evidence="5 6" key="1">
    <citation type="journal article" date="2023" name="Int. J. Syst. Evol. Microbiol.">
        <title>Physiological and genomic analyses of cobalamin (vitamin B12)-auxotrophy of Lysobacter auxotrophicus sp. nov., a methionine-auxotrophic chitinolytic bacterium isolated from chitin-treated soil.</title>
        <authorList>
            <person name="Saito A."/>
            <person name="Dohra H."/>
            <person name="Hamada M."/>
            <person name="Moriuchi R."/>
            <person name="Kotsuchibashi Y."/>
            <person name="Mori K."/>
        </authorList>
    </citation>
    <scope>NUCLEOTIDE SEQUENCE [LARGE SCALE GENOMIC DNA]</scope>
    <source>
        <strain evidence="5 6">5-21a</strain>
    </source>
</reference>
<dbReference type="SUPFAM" id="SSF51316">
    <property type="entry name" value="Mss4-like"/>
    <property type="match status" value="1"/>
</dbReference>
<keyword evidence="6" id="KW-1185">Reference proteome</keyword>
<evidence type="ECO:0000313" key="5">
    <source>
        <dbReference type="EMBL" id="BDU14936.1"/>
    </source>
</evidence>
<evidence type="ECO:0000256" key="2">
    <source>
        <dbReference type="ARBA" id="ARBA00022723"/>
    </source>
</evidence>
<accession>A0ABN6UF36</accession>
<dbReference type="PROSITE" id="PS51891">
    <property type="entry name" value="CENP_V_GFA"/>
    <property type="match status" value="1"/>
</dbReference>
<name>A0ABN6UF36_9GAMM</name>
<dbReference type="InterPro" id="IPR052355">
    <property type="entry name" value="CENP-V-like"/>
</dbReference>
<proteinExistence type="inferred from homology"/>
<gene>
    <name evidence="5" type="ORF">LA521A_01370</name>
</gene>
<keyword evidence="2" id="KW-0479">Metal-binding</keyword>
<dbReference type="PANTHER" id="PTHR28620">
    <property type="entry name" value="CENTROMERE PROTEIN V"/>
    <property type="match status" value="1"/>
</dbReference>
<dbReference type="Proteomes" id="UP001317822">
    <property type="component" value="Chromosome"/>
</dbReference>
<dbReference type="RefSeq" id="WP_281780483.1">
    <property type="nucleotide sequence ID" value="NZ_AP027041.1"/>
</dbReference>
<dbReference type="InterPro" id="IPR011057">
    <property type="entry name" value="Mss4-like_sf"/>
</dbReference>
<protein>
    <submittedName>
        <fullName evidence="5">Aldehyde-activating protein</fullName>
    </submittedName>
</protein>
<sequence>MNAPLHGGCHCGRVAFEMTLSKPPSDYTPRACDCDFCRKHGAAWLSDARGALRVRLRGDPLVYRQGSAQAEFIACAHCAVLVFVRHEHAGRVHAAVNVRALDGPVAFAAEQPASPQTLAPDQKRERWTQVWFADVRVVDADD</sequence>
<dbReference type="Gene3D" id="2.170.150.70">
    <property type="match status" value="1"/>
</dbReference>
<dbReference type="PANTHER" id="PTHR28620:SF1">
    <property type="entry name" value="CENP-V_GFA DOMAIN-CONTAINING PROTEIN"/>
    <property type="match status" value="1"/>
</dbReference>
<keyword evidence="3" id="KW-0862">Zinc</keyword>
<dbReference type="Pfam" id="PF04828">
    <property type="entry name" value="GFA"/>
    <property type="match status" value="1"/>
</dbReference>
<dbReference type="InterPro" id="IPR006913">
    <property type="entry name" value="CENP-V/GFA"/>
</dbReference>
<feature type="domain" description="CENP-V/GFA" evidence="4">
    <location>
        <begin position="5"/>
        <end position="128"/>
    </location>
</feature>
<evidence type="ECO:0000256" key="1">
    <source>
        <dbReference type="ARBA" id="ARBA00005495"/>
    </source>
</evidence>